<keyword evidence="3" id="KW-1185">Reference proteome</keyword>
<protein>
    <submittedName>
        <fullName evidence="2">Cyclic nucleotide-gated cation channel beta-1</fullName>
    </submittedName>
</protein>
<evidence type="ECO:0000256" key="1">
    <source>
        <dbReference type="SAM" id="MobiDB-lite"/>
    </source>
</evidence>
<dbReference type="AlphaFoldDB" id="A0A4D9E063"/>
<evidence type="ECO:0000313" key="2">
    <source>
        <dbReference type="EMBL" id="TFK01682.1"/>
    </source>
</evidence>
<feature type="region of interest" description="Disordered" evidence="1">
    <location>
        <begin position="92"/>
        <end position="114"/>
    </location>
</feature>
<dbReference type="EMBL" id="QXTE01000217">
    <property type="protein sequence ID" value="TFK01682.1"/>
    <property type="molecule type" value="Genomic_DNA"/>
</dbReference>
<reference evidence="2 3" key="1">
    <citation type="submission" date="2019-04" db="EMBL/GenBank/DDBJ databases">
        <title>Draft genome of the big-headed turtle Platysternon megacephalum.</title>
        <authorList>
            <person name="Gong S."/>
        </authorList>
    </citation>
    <scope>NUCLEOTIDE SEQUENCE [LARGE SCALE GENOMIC DNA]</scope>
    <source>
        <strain evidence="2">DO16091913</strain>
        <tissue evidence="2">Muscle</tissue>
    </source>
</reference>
<name>A0A4D9E063_9SAUR</name>
<organism evidence="2 3">
    <name type="scientific">Platysternon megacephalum</name>
    <name type="common">big-headed turtle</name>
    <dbReference type="NCBI Taxonomy" id="55544"/>
    <lineage>
        <taxon>Eukaryota</taxon>
        <taxon>Metazoa</taxon>
        <taxon>Chordata</taxon>
        <taxon>Craniata</taxon>
        <taxon>Vertebrata</taxon>
        <taxon>Euteleostomi</taxon>
        <taxon>Archelosauria</taxon>
        <taxon>Testudinata</taxon>
        <taxon>Testudines</taxon>
        <taxon>Cryptodira</taxon>
        <taxon>Durocryptodira</taxon>
        <taxon>Testudinoidea</taxon>
        <taxon>Platysternidae</taxon>
        <taxon>Platysternon</taxon>
    </lineage>
</organism>
<feature type="compositionally biased region" description="Pro residues" evidence="1">
    <location>
        <begin position="105"/>
        <end position="114"/>
    </location>
</feature>
<proteinExistence type="predicted"/>
<reference evidence="2 3" key="2">
    <citation type="submission" date="2019-04" db="EMBL/GenBank/DDBJ databases">
        <title>The genome sequence of big-headed turtle.</title>
        <authorList>
            <person name="Gong S."/>
        </authorList>
    </citation>
    <scope>NUCLEOTIDE SEQUENCE [LARGE SCALE GENOMIC DNA]</scope>
    <source>
        <strain evidence="2">DO16091913</strain>
        <tissue evidence="2">Muscle</tissue>
    </source>
</reference>
<gene>
    <name evidence="2" type="ORF">DR999_PMT16096</name>
</gene>
<dbReference type="Proteomes" id="UP000297703">
    <property type="component" value="Unassembled WGS sequence"/>
</dbReference>
<sequence length="114" mass="11988">MSRQSSATGKHTPYIHQSIPGLRNGIWDDLVPQVILSLGVPVNSLCVSLHPAGTLGKEKPAEASHSAMSCAGGIEFCAGDIVKRPLRSAGRETVAAGEQFSPNCSPLPRPFSHT</sequence>
<evidence type="ECO:0000313" key="3">
    <source>
        <dbReference type="Proteomes" id="UP000297703"/>
    </source>
</evidence>
<comment type="caution">
    <text evidence="2">The sequence shown here is derived from an EMBL/GenBank/DDBJ whole genome shotgun (WGS) entry which is preliminary data.</text>
</comment>
<accession>A0A4D9E063</accession>